<proteinExistence type="predicted"/>
<evidence type="ECO:0000313" key="2">
    <source>
        <dbReference type="EMBL" id="SKB01586.1"/>
    </source>
</evidence>
<dbReference type="Proteomes" id="UP000189735">
    <property type="component" value="Unassembled WGS sequence"/>
</dbReference>
<feature type="region of interest" description="Disordered" evidence="1">
    <location>
        <begin position="82"/>
        <end position="102"/>
    </location>
</feature>
<evidence type="ECO:0000313" key="3">
    <source>
        <dbReference type="Proteomes" id="UP000189735"/>
    </source>
</evidence>
<reference evidence="3" key="1">
    <citation type="submission" date="2017-02" db="EMBL/GenBank/DDBJ databases">
        <authorList>
            <person name="Varghese N."/>
            <person name="Submissions S."/>
        </authorList>
    </citation>
    <scope>NUCLEOTIDE SEQUENCE [LARGE SCALE GENOMIC DNA]</scope>
    <source>
        <strain evidence="3">VKM Ac-2052</strain>
    </source>
</reference>
<gene>
    <name evidence="2" type="ORF">SAMN06295879_3283</name>
</gene>
<protein>
    <submittedName>
        <fullName evidence="2">Uncharacterized protein</fullName>
    </submittedName>
</protein>
<dbReference type="EMBL" id="FUYG01000010">
    <property type="protein sequence ID" value="SKB01586.1"/>
    <property type="molecule type" value="Genomic_DNA"/>
</dbReference>
<name>A0A1T4YIK3_9MICO</name>
<evidence type="ECO:0000256" key="1">
    <source>
        <dbReference type="SAM" id="MobiDB-lite"/>
    </source>
</evidence>
<sequence length="102" mass="10799">MTYIIRNRGTIAKLAGGVLTASALLTSGIVASANWVGTEIQAASRHMSFDSSQGPVTWMDPDKQPAPEWTDVSKLTIVGTIDPATGNETDIPPTHPATIPQR</sequence>
<organism evidence="2 3">
    <name type="scientific">Agreia bicolorata</name>
    <dbReference type="NCBI Taxonomy" id="110935"/>
    <lineage>
        <taxon>Bacteria</taxon>
        <taxon>Bacillati</taxon>
        <taxon>Actinomycetota</taxon>
        <taxon>Actinomycetes</taxon>
        <taxon>Micrococcales</taxon>
        <taxon>Microbacteriaceae</taxon>
        <taxon>Agreia</taxon>
    </lineage>
</organism>
<dbReference type="AlphaFoldDB" id="A0A1T4YIK3"/>
<accession>A0A1T4YIK3</accession>